<organism evidence="2 3">
    <name type="scientific">Haloferax mucosum ATCC BAA-1512</name>
    <dbReference type="NCBI Taxonomy" id="662479"/>
    <lineage>
        <taxon>Archaea</taxon>
        <taxon>Methanobacteriati</taxon>
        <taxon>Methanobacteriota</taxon>
        <taxon>Stenosarchaea group</taxon>
        <taxon>Halobacteria</taxon>
        <taxon>Halobacteriales</taxon>
        <taxon>Haloferacaceae</taxon>
        <taxon>Haloferax</taxon>
    </lineage>
</organism>
<keyword evidence="1" id="KW-0812">Transmembrane</keyword>
<dbReference type="AlphaFoldDB" id="M0I364"/>
<dbReference type="EMBL" id="AOLN01000018">
    <property type="protein sequence ID" value="ELZ91230.1"/>
    <property type="molecule type" value="Genomic_DNA"/>
</dbReference>
<comment type="caution">
    <text evidence="2">The sequence shown here is derived from an EMBL/GenBank/DDBJ whole genome shotgun (WGS) entry which is preliminary data.</text>
</comment>
<gene>
    <name evidence="2" type="ORF">C440_12989</name>
</gene>
<accession>M0I364</accession>
<feature type="transmembrane region" description="Helical" evidence="1">
    <location>
        <begin position="88"/>
        <end position="105"/>
    </location>
</feature>
<evidence type="ECO:0000313" key="2">
    <source>
        <dbReference type="EMBL" id="ELZ91230.1"/>
    </source>
</evidence>
<keyword evidence="1" id="KW-1133">Transmembrane helix</keyword>
<evidence type="ECO:0000256" key="1">
    <source>
        <dbReference type="SAM" id="Phobius"/>
    </source>
</evidence>
<name>M0I364_9EURY</name>
<feature type="transmembrane region" description="Helical" evidence="1">
    <location>
        <begin position="41"/>
        <end position="58"/>
    </location>
</feature>
<evidence type="ECO:0000313" key="3">
    <source>
        <dbReference type="Proteomes" id="UP000011550"/>
    </source>
</evidence>
<dbReference type="Proteomes" id="UP000011550">
    <property type="component" value="Unassembled WGS sequence"/>
</dbReference>
<reference evidence="2 3" key="1">
    <citation type="journal article" date="2014" name="PLoS Genet.">
        <title>Phylogenetically driven sequencing of extremely halophilic archaea reveals strategies for static and dynamic osmo-response.</title>
        <authorList>
            <person name="Becker E.A."/>
            <person name="Seitzer P.M."/>
            <person name="Tritt A."/>
            <person name="Larsen D."/>
            <person name="Krusor M."/>
            <person name="Yao A.I."/>
            <person name="Wu D."/>
            <person name="Madern D."/>
            <person name="Eisen J.A."/>
            <person name="Darling A.E."/>
            <person name="Facciotti M.T."/>
        </authorList>
    </citation>
    <scope>NUCLEOTIDE SEQUENCE [LARGE SCALE GENOMIC DNA]</scope>
    <source>
        <strain evidence="2 3">ATCC BAA-1512</strain>
    </source>
</reference>
<protein>
    <submittedName>
        <fullName evidence="2">Uncharacterized protein</fullName>
    </submittedName>
</protein>
<keyword evidence="3" id="KW-1185">Reference proteome</keyword>
<sequence length="116" mass="12859">MLHVLLQQWCVVSASWRRKVRREWNALTGGPLSAGWWLIKAGLRVVFAEVVFMGLVLLNSEMAAIEAVNSGDASVVSLVVLVSTTPDYLAIAGIVFVVALLLPFLPRRNRATNRWE</sequence>
<proteinExistence type="predicted"/>
<dbReference type="STRING" id="662479.C440_12989"/>
<dbReference type="PATRIC" id="fig|662479.7.peg.2627"/>
<keyword evidence="1" id="KW-0472">Membrane</keyword>